<dbReference type="Gene3D" id="3.40.630.30">
    <property type="match status" value="1"/>
</dbReference>
<gene>
    <name evidence="1" type="ORF">CPELA_04625</name>
</gene>
<dbReference type="InterPro" id="IPR016181">
    <property type="entry name" value="Acyl_CoA_acyltransferase"/>
</dbReference>
<accession>A0A410W8C4</accession>
<dbReference type="SUPFAM" id="SSF55729">
    <property type="entry name" value="Acyl-CoA N-acyltransferases (Nat)"/>
    <property type="match status" value="1"/>
</dbReference>
<dbReference type="RefSeq" id="WP_128889683.1">
    <property type="nucleotide sequence ID" value="NZ_BMCX01000001.1"/>
</dbReference>
<name>A0A410W8C4_9CORY</name>
<dbReference type="KEGG" id="cpeg:CPELA_04625"/>
<evidence type="ECO:0000313" key="2">
    <source>
        <dbReference type="Proteomes" id="UP000288929"/>
    </source>
</evidence>
<dbReference type="GO" id="GO:0016747">
    <property type="term" value="F:acyltransferase activity, transferring groups other than amino-acyl groups"/>
    <property type="evidence" value="ECO:0007669"/>
    <property type="project" value="InterPro"/>
</dbReference>
<keyword evidence="2" id="KW-1185">Reference proteome</keyword>
<dbReference type="OrthoDB" id="4408039at2"/>
<proteinExistence type="predicted"/>
<dbReference type="CDD" id="cd04301">
    <property type="entry name" value="NAT_SF"/>
    <property type="match status" value="1"/>
</dbReference>
<evidence type="ECO:0000313" key="1">
    <source>
        <dbReference type="EMBL" id="QAU52204.1"/>
    </source>
</evidence>
<dbReference type="Proteomes" id="UP000288929">
    <property type="component" value="Chromosome"/>
</dbReference>
<protein>
    <submittedName>
        <fullName evidence="1">Uncharacterized protein</fullName>
    </submittedName>
</protein>
<reference evidence="1 2" key="1">
    <citation type="submission" date="2019-01" db="EMBL/GenBank/DDBJ databases">
        <authorList>
            <person name="Ruckert C."/>
            <person name="Busche T."/>
            <person name="Kalinowski J."/>
        </authorList>
    </citation>
    <scope>NUCLEOTIDE SEQUENCE [LARGE SCALE GENOMIC DNA]</scope>
    <source>
        <strain evidence="1 2">136/3</strain>
    </source>
</reference>
<dbReference type="Pfam" id="PF00583">
    <property type="entry name" value="Acetyltransf_1"/>
    <property type="match status" value="1"/>
</dbReference>
<sequence length="354" mass="38870">MPTLFRLTAPEPHTDVGDALRSFVFAANLLSQDLTGDPALSTTAEAVAQTLRGSSETATTIYLLSEAETQTQDLLDPPGFALGFVQISEPLRADADTLDFQIILNAELQPLPDEEPDEEVQSIMLELFDAAASHAKRSGRSVLHTWLAREDEHKTMAWLSRTLHAKGFQAKLQETHGWIEVSAVPQPLPLDSGLRAEFIQDFQFPEHLIPGVASILSIADTDVPHGGLSTQPGPWDDTRIATIGQELRDRGNQSLGVVLLQGNEVIGYSEVVRYCTGDLSIAWQGITVLQEHARGQGLGMAIKQLLFEALRQHMPEVRRVCSEIAVDNSRMLAINERLGFRAHTTWTALEGQVL</sequence>
<dbReference type="AlphaFoldDB" id="A0A410W8C4"/>
<dbReference type="InterPro" id="IPR000182">
    <property type="entry name" value="GNAT_dom"/>
</dbReference>
<organism evidence="1 2">
    <name type="scientific">Corynebacterium pelargi</name>
    <dbReference type="NCBI Taxonomy" id="1471400"/>
    <lineage>
        <taxon>Bacteria</taxon>
        <taxon>Bacillati</taxon>
        <taxon>Actinomycetota</taxon>
        <taxon>Actinomycetes</taxon>
        <taxon>Mycobacteriales</taxon>
        <taxon>Corynebacteriaceae</taxon>
        <taxon>Corynebacterium</taxon>
    </lineage>
</organism>
<dbReference type="EMBL" id="CP035299">
    <property type="protein sequence ID" value="QAU52204.1"/>
    <property type="molecule type" value="Genomic_DNA"/>
</dbReference>